<sequence>MMPHQIVADVAAERRRALHAEALLYGRAREGRPYWQIVTALVLRLLPPRRFRARQSVTQGLAESSAGRVLRGAVPVSETAAGPRGGQR</sequence>
<dbReference type="Proteomes" id="UP000295388">
    <property type="component" value="Unassembled WGS sequence"/>
</dbReference>
<dbReference type="EMBL" id="SNWQ01000012">
    <property type="protein sequence ID" value="TDO45958.1"/>
    <property type="molecule type" value="Genomic_DNA"/>
</dbReference>
<proteinExistence type="predicted"/>
<protein>
    <submittedName>
        <fullName evidence="1">Uncharacterized protein</fullName>
    </submittedName>
</protein>
<accession>A0A4V3C9J9</accession>
<evidence type="ECO:0000313" key="1">
    <source>
        <dbReference type="EMBL" id="TDO45958.1"/>
    </source>
</evidence>
<keyword evidence="2" id="KW-1185">Reference proteome</keyword>
<evidence type="ECO:0000313" key="2">
    <source>
        <dbReference type="Proteomes" id="UP000295388"/>
    </source>
</evidence>
<comment type="caution">
    <text evidence="1">The sequence shown here is derived from an EMBL/GenBank/DDBJ whole genome shotgun (WGS) entry which is preliminary data.</text>
</comment>
<dbReference type="AlphaFoldDB" id="A0A4V3C9J9"/>
<organism evidence="1 2">
    <name type="scientific">Kribbella caucasensis</name>
    <dbReference type="NCBI Taxonomy" id="2512215"/>
    <lineage>
        <taxon>Bacteria</taxon>
        <taxon>Bacillati</taxon>
        <taxon>Actinomycetota</taxon>
        <taxon>Actinomycetes</taxon>
        <taxon>Propionibacteriales</taxon>
        <taxon>Kribbellaceae</taxon>
        <taxon>Kribbella</taxon>
    </lineage>
</organism>
<reference evidence="1 2" key="1">
    <citation type="submission" date="2019-03" db="EMBL/GenBank/DDBJ databases">
        <title>Genomic Encyclopedia of Type Strains, Phase III (KMG-III): the genomes of soil and plant-associated and newly described type strains.</title>
        <authorList>
            <person name="Whitman W."/>
        </authorList>
    </citation>
    <scope>NUCLEOTIDE SEQUENCE [LARGE SCALE GENOMIC DNA]</scope>
    <source>
        <strain evidence="1 2">VKM Ac-2527</strain>
    </source>
</reference>
<gene>
    <name evidence="1" type="ORF">EV643_112288</name>
</gene>
<name>A0A4V3C9J9_9ACTN</name>